<dbReference type="AlphaFoldDB" id="A0A0E9TH73"/>
<evidence type="ECO:0000313" key="2">
    <source>
        <dbReference type="EMBL" id="JAH52787.1"/>
    </source>
</evidence>
<reference evidence="2" key="1">
    <citation type="submission" date="2014-11" db="EMBL/GenBank/DDBJ databases">
        <authorList>
            <person name="Amaro Gonzalez C."/>
        </authorList>
    </citation>
    <scope>NUCLEOTIDE SEQUENCE</scope>
</reference>
<reference evidence="2" key="2">
    <citation type="journal article" date="2015" name="Fish Shellfish Immunol.">
        <title>Early steps in the European eel (Anguilla anguilla)-Vibrio vulnificus interaction in the gills: Role of the RtxA13 toxin.</title>
        <authorList>
            <person name="Callol A."/>
            <person name="Pajuelo D."/>
            <person name="Ebbesson L."/>
            <person name="Teles M."/>
            <person name="MacKenzie S."/>
            <person name="Amaro C."/>
        </authorList>
    </citation>
    <scope>NUCLEOTIDE SEQUENCE</scope>
</reference>
<name>A0A0E9TH73_ANGAN</name>
<sequence>MRIRAILHFVFIIAQAVLCEWFLALMFYYSYWVFR</sequence>
<proteinExistence type="predicted"/>
<keyword evidence="1" id="KW-0472">Membrane</keyword>
<accession>A0A0E9TH73</accession>
<evidence type="ECO:0000256" key="1">
    <source>
        <dbReference type="SAM" id="Phobius"/>
    </source>
</evidence>
<protein>
    <submittedName>
        <fullName evidence="2">Uncharacterized protein</fullName>
    </submittedName>
</protein>
<keyword evidence="1" id="KW-1133">Transmembrane helix</keyword>
<dbReference type="EMBL" id="GBXM01055790">
    <property type="protein sequence ID" value="JAH52787.1"/>
    <property type="molecule type" value="Transcribed_RNA"/>
</dbReference>
<feature type="transmembrane region" description="Helical" evidence="1">
    <location>
        <begin position="7"/>
        <end position="29"/>
    </location>
</feature>
<keyword evidence="1" id="KW-0812">Transmembrane</keyword>
<organism evidence="2">
    <name type="scientific">Anguilla anguilla</name>
    <name type="common">European freshwater eel</name>
    <name type="synonym">Muraena anguilla</name>
    <dbReference type="NCBI Taxonomy" id="7936"/>
    <lineage>
        <taxon>Eukaryota</taxon>
        <taxon>Metazoa</taxon>
        <taxon>Chordata</taxon>
        <taxon>Craniata</taxon>
        <taxon>Vertebrata</taxon>
        <taxon>Euteleostomi</taxon>
        <taxon>Actinopterygii</taxon>
        <taxon>Neopterygii</taxon>
        <taxon>Teleostei</taxon>
        <taxon>Anguilliformes</taxon>
        <taxon>Anguillidae</taxon>
        <taxon>Anguilla</taxon>
    </lineage>
</organism>